<dbReference type="SUPFAM" id="SSF53474">
    <property type="entry name" value="alpha/beta-Hydrolases"/>
    <property type="match status" value="1"/>
</dbReference>
<dbReference type="Proteomes" id="UP001501842">
    <property type="component" value="Unassembled WGS sequence"/>
</dbReference>
<evidence type="ECO:0000313" key="6">
    <source>
        <dbReference type="Proteomes" id="UP001501842"/>
    </source>
</evidence>
<feature type="domain" description="Peptidase S33 tripeptidyl aminopeptidase-like C-terminal" evidence="4">
    <location>
        <begin position="395"/>
        <end position="496"/>
    </location>
</feature>
<comment type="similarity">
    <text evidence="1">Belongs to the peptidase S33 family.</text>
</comment>
<protein>
    <submittedName>
        <fullName evidence="5">Alpha/beta hydrolase</fullName>
    </submittedName>
</protein>
<evidence type="ECO:0000313" key="5">
    <source>
        <dbReference type="EMBL" id="GAA2720275.1"/>
    </source>
</evidence>
<dbReference type="RefSeq" id="WP_344448734.1">
    <property type="nucleotide sequence ID" value="NZ_BAAATZ010000003.1"/>
</dbReference>
<evidence type="ECO:0000256" key="1">
    <source>
        <dbReference type="ARBA" id="ARBA00010088"/>
    </source>
</evidence>
<comment type="caution">
    <text evidence="5">The sequence shown here is derived from an EMBL/GenBank/DDBJ whole genome shotgun (WGS) entry which is preliminary data.</text>
</comment>
<keyword evidence="2" id="KW-0732">Signal</keyword>
<dbReference type="InterPro" id="IPR051601">
    <property type="entry name" value="Serine_prot/Carboxylest_S33"/>
</dbReference>
<dbReference type="PANTHER" id="PTHR43248:SF29">
    <property type="entry name" value="TRIPEPTIDYL AMINOPEPTIDASE"/>
    <property type="match status" value="1"/>
</dbReference>
<name>A0ABP6GAY9_9ACTN</name>
<proteinExistence type="inferred from homology"/>
<gene>
    <name evidence="5" type="ORF">GCM10010439_07840</name>
</gene>
<keyword evidence="6" id="KW-1185">Reference proteome</keyword>
<dbReference type="PANTHER" id="PTHR43248">
    <property type="entry name" value="2-SUCCINYL-6-HYDROXY-2,4-CYCLOHEXADIENE-1-CARBOXYLATE SYNTHASE"/>
    <property type="match status" value="1"/>
</dbReference>
<evidence type="ECO:0000259" key="4">
    <source>
        <dbReference type="Pfam" id="PF08386"/>
    </source>
</evidence>
<accession>A0ABP6GAY9</accession>
<organism evidence="5 6">
    <name type="scientific">Actinocorallia aurantiaca</name>
    <dbReference type="NCBI Taxonomy" id="46204"/>
    <lineage>
        <taxon>Bacteria</taxon>
        <taxon>Bacillati</taxon>
        <taxon>Actinomycetota</taxon>
        <taxon>Actinomycetes</taxon>
        <taxon>Streptosporangiales</taxon>
        <taxon>Thermomonosporaceae</taxon>
        <taxon>Actinocorallia</taxon>
    </lineage>
</organism>
<dbReference type="EMBL" id="BAAATZ010000003">
    <property type="protein sequence ID" value="GAA2720275.1"/>
    <property type="molecule type" value="Genomic_DNA"/>
</dbReference>
<sequence>MRVRGATAGLVALALVTSCTGTNDPEPGTAPQSGSIAEAPAQAAALAWKDCGGGFQCAKLNVPLDYADPGGEKLTLSLIRQPAKGKKIGSLLTNPGGPGGSGVQFIRTSASSFGKQLQQRFDLVGFDPRGVGESNPVECLSDGELDRFLATDVSPDDAGEIDKLAEASRNFAESCQSESAKILPYVGTRNAARDMDRIRAALGEKKLTYYGASYGTYLGAWYAELFPQNVRALVLDGAVDPKASSAEINLQQAKGFETALRAFTSDCVKRDDCPLGTDVDAGLKKVKDLLDTADRQPLKSTSDTRPVTESLATLGLATPLYQKDAWPLLRTALTQAMKGDGSILLRFADLLVEREENGKYSSQTESNMAVNCVDKPTTDLADIKKQAAAAAKAAPRFGEFIVWGALPCTYWPTKPAEPTRALTAKGSAPILVVGTTRDPATPYQWSKNLASQLDKGVLLTYDGDGHTAYLTGSRCVTSAVDTYLVKGTPPKAGTTCKP</sequence>
<dbReference type="PROSITE" id="PS51257">
    <property type="entry name" value="PROKAR_LIPOPROTEIN"/>
    <property type="match status" value="1"/>
</dbReference>
<dbReference type="InterPro" id="IPR029058">
    <property type="entry name" value="AB_hydrolase_fold"/>
</dbReference>
<dbReference type="InterPro" id="IPR013595">
    <property type="entry name" value="Pept_S33_TAP-like_C"/>
</dbReference>
<reference evidence="6" key="1">
    <citation type="journal article" date="2019" name="Int. J. Syst. Evol. Microbiol.">
        <title>The Global Catalogue of Microorganisms (GCM) 10K type strain sequencing project: providing services to taxonomists for standard genome sequencing and annotation.</title>
        <authorList>
            <consortium name="The Broad Institute Genomics Platform"/>
            <consortium name="The Broad Institute Genome Sequencing Center for Infectious Disease"/>
            <person name="Wu L."/>
            <person name="Ma J."/>
        </authorList>
    </citation>
    <scope>NUCLEOTIDE SEQUENCE [LARGE SCALE GENOMIC DNA]</scope>
    <source>
        <strain evidence="6">JCM 8201</strain>
    </source>
</reference>
<dbReference type="Pfam" id="PF08386">
    <property type="entry name" value="Abhydrolase_4"/>
    <property type="match status" value="1"/>
</dbReference>
<evidence type="ECO:0000256" key="3">
    <source>
        <dbReference type="ARBA" id="ARBA00022801"/>
    </source>
</evidence>
<dbReference type="Gene3D" id="3.40.50.1820">
    <property type="entry name" value="alpha/beta hydrolase"/>
    <property type="match status" value="1"/>
</dbReference>
<dbReference type="GO" id="GO:0016787">
    <property type="term" value="F:hydrolase activity"/>
    <property type="evidence" value="ECO:0007669"/>
    <property type="project" value="UniProtKB-KW"/>
</dbReference>
<evidence type="ECO:0000256" key="2">
    <source>
        <dbReference type="ARBA" id="ARBA00022729"/>
    </source>
</evidence>
<keyword evidence="3 5" id="KW-0378">Hydrolase</keyword>